<dbReference type="RefSeq" id="XP_066802479.1">
    <property type="nucleotide sequence ID" value="XM_066947100.1"/>
</dbReference>
<keyword evidence="9" id="KW-1185">Reference proteome</keyword>
<dbReference type="GeneID" id="92181255"/>
<accession>A0AAW0YMA6</accession>
<dbReference type="AlphaFoldDB" id="A0AAW0YMA6"/>
<dbReference type="Pfam" id="PF04117">
    <property type="entry name" value="Mpv17_PMP22"/>
    <property type="match status" value="1"/>
</dbReference>
<evidence type="ECO:0000313" key="8">
    <source>
        <dbReference type="EMBL" id="KAK8853293.1"/>
    </source>
</evidence>
<dbReference type="PANTHER" id="PTHR11266:SF17">
    <property type="entry name" value="PROTEIN MPV17"/>
    <property type="match status" value="1"/>
</dbReference>
<evidence type="ECO:0000256" key="2">
    <source>
        <dbReference type="ARBA" id="ARBA00006824"/>
    </source>
</evidence>
<evidence type="ECO:0000313" key="9">
    <source>
        <dbReference type="Proteomes" id="UP001388673"/>
    </source>
</evidence>
<evidence type="ECO:0000256" key="6">
    <source>
        <dbReference type="RuleBase" id="RU363053"/>
    </source>
</evidence>
<dbReference type="Proteomes" id="UP001388673">
    <property type="component" value="Unassembled WGS sequence"/>
</dbReference>
<dbReference type="GO" id="GO:0005739">
    <property type="term" value="C:mitochondrion"/>
    <property type="evidence" value="ECO:0007669"/>
    <property type="project" value="TreeGrafter"/>
</dbReference>
<dbReference type="PANTHER" id="PTHR11266">
    <property type="entry name" value="PEROXISOMAL MEMBRANE PROTEIN 2, PXMP2 MPV17"/>
    <property type="match status" value="1"/>
</dbReference>
<dbReference type="InterPro" id="IPR007248">
    <property type="entry name" value="Mpv17_PMP22"/>
</dbReference>
<evidence type="ECO:0000256" key="3">
    <source>
        <dbReference type="ARBA" id="ARBA00022692"/>
    </source>
</evidence>
<evidence type="ECO:0000256" key="5">
    <source>
        <dbReference type="ARBA" id="ARBA00023136"/>
    </source>
</evidence>
<proteinExistence type="inferred from homology"/>
<dbReference type="GO" id="GO:0016020">
    <property type="term" value="C:membrane"/>
    <property type="evidence" value="ECO:0007669"/>
    <property type="project" value="UniProtKB-SubCell"/>
</dbReference>
<feature type="coiled-coil region" evidence="7">
    <location>
        <begin position="219"/>
        <end position="246"/>
    </location>
</feature>
<keyword evidence="5" id="KW-0472">Membrane</keyword>
<evidence type="ECO:0000256" key="1">
    <source>
        <dbReference type="ARBA" id="ARBA00004141"/>
    </source>
</evidence>
<sequence>MSTIPRPGIFARLWTSYTSSLQRNPLRTKMVQSGVLFISADAVAQMGIEGRRFGGWVNGEEGEDVWDPMRTARLSLYGTAVFAPLAHFWLGGLERIRHASKIATLANKLVLDIFIWSPFVTFMFPTTLGLLEGRSVDEVQKKVALGWFPTWQKAVCVFGPTQVLNFTFIPPQHRLATVQSVGLCWNIFLSWQNNKNNKALAEASARLVEAQVHNVLDHGVDTEEEVEKAQEDVREAVERKDRMKKEGGELGVGVRMGWS</sequence>
<comment type="similarity">
    <text evidence="2 6">Belongs to the peroxisomal membrane protein PXMP2/4 family.</text>
</comment>
<evidence type="ECO:0008006" key="10">
    <source>
        <dbReference type="Google" id="ProtNLM"/>
    </source>
</evidence>
<protein>
    <recommendedName>
        <fullName evidence="10">Protein SYM1</fullName>
    </recommendedName>
</protein>
<gene>
    <name evidence="8" type="ORF">IAR55_003997</name>
</gene>
<keyword evidence="3" id="KW-0812">Transmembrane</keyword>
<evidence type="ECO:0000256" key="7">
    <source>
        <dbReference type="SAM" id="Coils"/>
    </source>
</evidence>
<comment type="subcellular location">
    <subcellularLocation>
        <location evidence="1">Membrane</location>
        <topology evidence="1">Multi-pass membrane protein</topology>
    </subcellularLocation>
</comment>
<dbReference type="KEGG" id="kne:92181255"/>
<keyword evidence="4" id="KW-1133">Transmembrane helix</keyword>
<keyword evidence="7" id="KW-0175">Coiled coil</keyword>
<evidence type="ECO:0000256" key="4">
    <source>
        <dbReference type="ARBA" id="ARBA00022989"/>
    </source>
</evidence>
<organism evidence="8 9">
    <name type="scientific">Kwoniella newhampshirensis</name>
    <dbReference type="NCBI Taxonomy" id="1651941"/>
    <lineage>
        <taxon>Eukaryota</taxon>
        <taxon>Fungi</taxon>
        <taxon>Dikarya</taxon>
        <taxon>Basidiomycota</taxon>
        <taxon>Agaricomycotina</taxon>
        <taxon>Tremellomycetes</taxon>
        <taxon>Tremellales</taxon>
        <taxon>Cryptococcaceae</taxon>
        <taxon>Kwoniella</taxon>
    </lineage>
</organism>
<reference evidence="8 9" key="1">
    <citation type="journal article" date="2024" name="bioRxiv">
        <title>Comparative genomics of Cryptococcus and Kwoniella reveals pathogenesis evolution and contrasting karyotype dynamics via intercentromeric recombination or chromosome fusion.</title>
        <authorList>
            <person name="Coelho M.A."/>
            <person name="David-Palma M."/>
            <person name="Shea T."/>
            <person name="Bowers K."/>
            <person name="McGinley-Smith S."/>
            <person name="Mohammad A.W."/>
            <person name="Gnirke A."/>
            <person name="Yurkov A.M."/>
            <person name="Nowrousian M."/>
            <person name="Sun S."/>
            <person name="Cuomo C.A."/>
            <person name="Heitman J."/>
        </authorList>
    </citation>
    <scope>NUCLEOTIDE SEQUENCE [LARGE SCALE GENOMIC DNA]</scope>
    <source>
        <strain evidence="8 9">CBS 13917</strain>
    </source>
</reference>
<dbReference type="EMBL" id="JBCAWK010000007">
    <property type="protein sequence ID" value="KAK8853293.1"/>
    <property type="molecule type" value="Genomic_DNA"/>
</dbReference>
<name>A0AAW0YMA6_9TREE</name>
<comment type="caution">
    <text evidence="8">The sequence shown here is derived from an EMBL/GenBank/DDBJ whole genome shotgun (WGS) entry which is preliminary data.</text>
</comment>